<proteinExistence type="predicted"/>
<keyword evidence="2" id="KW-1185">Reference proteome</keyword>
<protein>
    <submittedName>
        <fullName evidence="1">Tail sheath stabilizer and completion protein</fullName>
    </submittedName>
</protein>
<gene>
    <name evidence="1" type="ORF">GAP32_227</name>
</gene>
<dbReference type="Proteomes" id="UP000000457">
    <property type="component" value="Segment"/>
</dbReference>
<reference evidence="1 2" key="1">
    <citation type="journal article" date="2014" name="Virology">
        <title>Supersize me: Cronobacter sakazakii phage GAP32.</title>
        <authorList>
            <person name="Abbasifar R."/>
            <person name="Griffiths M.W."/>
            <person name="Sabour P.M."/>
            <person name="Ackermann H.-W."/>
            <person name="Vandersteegen K."/>
            <person name="Lavigne R."/>
            <person name="Noben J.-P."/>
            <person name="Villa A.A."/>
            <person name="Abbasifar A."/>
            <person name="Nash J.H.E."/>
            <person name="Kropinski A.M."/>
        </authorList>
    </citation>
    <scope>NUCLEOTIDE SEQUENCE [LARGE SCALE GENOMIC DNA]</scope>
    <source>
        <strain evidence="1">GAP-32</strain>
    </source>
</reference>
<dbReference type="Pfam" id="PF16724">
    <property type="entry name" value="T4-gp15_tss"/>
    <property type="match status" value="1"/>
</dbReference>
<dbReference type="EMBL" id="JN882285">
    <property type="protein sequence ID" value="AFC21677.1"/>
    <property type="molecule type" value="Genomic_DNA"/>
</dbReference>
<sequence length="445" mass="51311">MKINYYYDGQFRRLLKHLIRVFGEFQVRNGVDEDGKPKYKSVPARYADISRLAAYIIAGNSENVMPSTPMITINVQSLKFDRPNLRAPASHTTVMGTNKSPAENEYVDELDKQYQITRYNPTPWKLTFNVNIWTTTLTNKMELFEQIATLFNPSVTLQMSENPLDWTSAVDVELTDCQFSTRGFPQGTDTDLDIMVLTFECPIWLSLPANVKQAKLIQQIVTNINTAKDEFEIDLENYTDAITDVYTPKNMCILVDRIDNTNNSETYVLTLVSSSLNPLSSNGKIYSWDRYLKYLDPDFEDKDLYIKFQQGIEETNPIRGDVIQRATTDEPNKMVVQVDTSSYIVDYAIQSFVTESTQLLNALPEQMFINIAEHDIEYKGTTIKPNGLFKIENDKATIIDLDTVSNYIYNSDDTHFYKYNEVVGWHQSVMNKYRQGYWRIAFKSV</sequence>
<name>K4F7G1_9CAUD</name>
<dbReference type="OrthoDB" id="3686at10239"/>
<dbReference type="Gene3D" id="3.30.2000.40">
    <property type="entry name" value="Myoviridae tail sheath stabiliser"/>
    <property type="match status" value="1"/>
</dbReference>
<dbReference type="InterPro" id="IPR038553">
    <property type="entry name" value="T4-gp15_tss_sf"/>
</dbReference>
<dbReference type="RefSeq" id="YP_006987332.1">
    <property type="nucleotide sequence ID" value="NC_019401.1"/>
</dbReference>
<dbReference type="KEGG" id="vg:13993967"/>
<dbReference type="GeneID" id="13993967"/>
<evidence type="ECO:0000313" key="1">
    <source>
        <dbReference type="EMBL" id="AFC21677.1"/>
    </source>
</evidence>
<dbReference type="InterPro" id="IPR031997">
    <property type="entry name" value="T4-gp15_tss"/>
</dbReference>
<organism evidence="1 2">
    <name type="scientific">Cronobacter phage vB_CsaM_GAP32</name>
    <dbReference type="NCBI Taxonomy" id="1141136"/>
    <lineage>
        <taxon>Viruses</taxon>
        <taxon>Duplodnaviria</taxon>
        <taxon>Heunggongvirae</taxon>
        <taxon>Uroviricota</taxon>
        <taxon>Caudoviricetes</taxon>
        <taxon>Mimasvirus</taxon>
        <taxon>Mimasvirus GAP32</taxon>
    </lineage>
</organism>
<evidence type="ECO:0000313" key="2">
    <source>
        <dbReference type="Proteomes" id="UP000000457"/>
    </source>
</evidence>
<accession>K4F7G1</accession>